<evidence type="ECO:0000256" key="5">
    <source>
        <dbReference type="ARBA" id="ARBA00022725"/>
    </source>
</evidence>
<keyword evidence="5 10" id="KW-0552">Olfaction</keyword>
<dbReference type="PANTHER" id="PTHR21137">
    <property type="entry name" value="ODORANT RECEPTOR"/>
    <property type="match status" value="1"/>
</dbReference>
<evidence type="ECO:0000256" key="1">
    <source>
        <dbReference type="ARBA" id="ARBA00004651"/>
    </source>
</evidence>
<keyword evidence="8 10" id="KW-0675">Receptor</keyword>
<comment type="subcellular location">
    <subcellularLocation>
        <location evidence="1 10">Cell membrane</location>
        <topology evidence="1 10">Multi-pass membrane protein</topology>
    </subcellularLocation>
</comment>
<sequence>MDGRIQRRGKKNSQLQGCTDYRQFFFCRLMGLDGGLIERGITFRLVFIVVASVISETFSFLSIFASNCADQKLDCMRVFILGLLTNVAPFNEYTNRHALDRLHKFLDRMLLHPSRTGLKEEKIILEDARHKSSKAVNFYIRIFSGYLGTMLFAMPLAELLMGHSWKKLPIPWSIPSTDTDAKFLLVFGFQSVAVVISNCLGMIMMSFSAITVQMTALFEVLLFSIRHIEDRAAVNSKCERISYRDAMVACLREDIMFYQDIVRELTSATPHLRNMFMACSVSIPVVMACEAYPLVSGNFVLGALIKSCIFFSIILLCWAQICTKMETMTDKHKAVARALYETPWYENGLKFRKMVYLTLVFANQPKYIKARFSIEINANTDTFYSFSVSSFNYLNLMRKMN</sequence>
<comment type="similarity">
    <text evidence="10">Belongs to the insect chemoreceptor superfamily. Heteromeric odorant receptor channel (TC 1.A.69) family.</text>
</comment>
<protein>
    <recommendedName>
        <fullName evidence="10">Odorant receptor</fullName>
    </recommendedName>
</protein>
<dbReference type="Pfam" id="PF02949">
    <property type="entry name" value="7tm_6"/>
    <property type="match status" value="1"/>
</dbReference>
<proteinExistence type="evidence at transcript level"/>
<evidence type="ECO:0000256" key="9">
    <source>
        <dbReference type="ARBA" id="ARBA00023224"/>
    </source>
</evidence>
<accession>A0A346TI22</accession>
<reference evidence="11" key="1">
    <citation type="journal article" date="2018" name="Sci. Rep.">
        <title>Identification and expression analysis of putative chemoreception genes from Cyrtorhinus lividipennis (Hemiptera: Miridae) antennal transcriptome.</title>
        <authorList>
            <person name="Wang G.Y."/>
            <person name="Zhu J.L."/>
            <person name="Zhou W.W."/>
            <person name="Liu S."/>
            <person name="Khairul Q.M."/>
            <person name="Ansari N.A."/>
            <person name="Zhu Z.R."/>
        </authorList>
    </citation>
    <scope>NUCLEOTIDE SEQUENCE</scope>
</reference>
<evidence type="ECO:0000256" key="6">
    <source>
        <dbReference type="ARBA" id="ARBA00022989"/>
    </source>
</evidence>
<keyword evidence="3 10" id="KW-0716">Sensory transduction</keyword>
<keyword evidence="6 10" id="KW-1133">Transmembrane helix</keyword>
<dbReference type="GO" id="GO:0004984">
    <property type="term" value="F:olfactory receptor activity"/>
    <property type="evidence" value="ECO:0007669"/>
    <property type="project" value="InterPro"/>
</dbReference>
<evidence type="ECO:0000256" key="2">
    <source>
        <dbReference type="ARBA" id="ARBA00022475"/>
    </source>
</evidence>
<name>A0A346TI22_9HEMI</name>
<dbReference type="PANTHER" id="PTHR21137:SF35">
    <property type="entry name" value="ODORANT RECEPTOR 19A-RELATED"/>
    <property type="match status" value="1"/>
</dbReference>
<evidence type="ECO:0000256" key="10">
    <source>
        <dbReference type="RuleBase" id="RU351113"/>
    </source>
</evidence>
<feature type="transmembrane region" description="Helical" evidence="10">
    <location>
        <begin position="275"/>
        <end position="293"/>
    </location>
</feature>
<keyword evidence="9 10" id="KW-0807">Transducer</keyword>
<keyword evidence="2" id="KW-1003">Cell membrane</keyword>
<dbReference type="GO" id="GO:0007165">
    <property type="term" value="P:signal transduction"/>
    <property type="evidence" value="ECO:0007669"/>
    <property type="project" value="UniProtKB-KW"/>
</dbReference>
<dbReference type="InterPro" id="IPR004117">
    <property type="entry name" value="7tm6_olfct_rcpt"/>
</dbReference>
<comment type="caution">
    <text evidence="10">Lacks conserved residue(s) required for the propagation of feature annotation.</text>
</comment>
<dbReference type="GO" id="GO:0005549">
    <property type="term" value="F:odorant binding"/>
    <property type="evidence" value="ECO:0007669"/>
    <property type="project" value="InterPro"/>
</dbReference>
<evidence type="ECO:0000313" key="11">
    <source>
        <dbReference type="EMBL" id="AXU25105.1"/>
    </source>
</evidence>
<reference evidence="11" key="2">
    <citation type="submission" date="2018-01" db="EMBL/GenBank/DDBJ databases">
        <authorList>
            <person name="Gaut B.S."/>
            <person name="Morton B.R."/>
            <person name="Clegg M.T."/>
            <person name="Duvall M.R."/>
        </authorList>
    </citation>
    <scope>NUCLEOTIDE SEQUENCE</scope>
</reference>
<evidence type="ECO:0000256" key="7">
    <source>
        <dbReference type="ARBA" id="ARBA00023136"/>
    </source>
</evidence>
<dbReference type="AlphaFoldDB" id="A0A346TI22"/>
<evidence type="ECO:0000256" key="8">
    <source>
        <dbReference type="ARBA" id="ARBA00023170"/>
    </source>
</evidence>
<dbReference type="GO" id="GO:0005886">
    <property type="term" value="C:plasma membrane"/>
    <property type="evidence" value="ECO:0007669"/>
    <property type="project" value="UniProtKB-SubCell"/>
</dbReference>
<feature type="transmembrane region" description="Helical" evidence="10">
    <location>
        <begin position="181"/>
        <end position="204"/>
    </location>
</feature>
<dbReference type="EMBL" id="MG770202">
    <property type="protein sequence ID" value="AXU25105.1"/>
    <property type="molecule type" value="mRNA"/>
</dbReference>
<feature type="transmembrane region" description="Helical" evidence="10">
    <location>
        <begin position="299"/>
        <end position="321"/>
    </location>
</feature>
<evidence type="ECO:0000256" key="3">
    <source>
        <dbReference type="ARBA" id="ARBA00022606"/>
    </source>
</evidence>
<keyword evidence="4 10" id="KW-0812">Transmembrane</keyword>
<keyword evidence="7 10" id="KW-0472">Membrane</keyword>
<evidence type="ECO:0000256" key="4">
    <source>
        <dbReference type="ARBA" id="ARBA00022692"/>
    </source>
</evidence>
<feature type="transmembrane region" description="Helical" evidence="10">
    <location>
        <begin position="138"/>
        <end position="161"/>
    </location>
</feature>
<organism evidence="11">
    <name type="scientific">Cyrtorhinus lividipennis</name>
    <dbReference type="NCBI Taxonomy" id="1032904"/>
    <lineage>
        <taxon>Eukaryota</taxon>
        <taxon>Metazoa</taxon>
        <taxon>Ecdysozoa</taxon>
        <taxon>Arthropoda</taxon>
        <taxon>Hexapoda</taxon>
        <taxon>Insecta</taxon>
        <taxon>Pterygota</taxon>
        <taxon>Neoptera</taxon>
        <taxon>Paraneoptera</taxon>
        <taxon>Hemiptera</taxon>
        <taxon>Heteroptera</taxon>
        <taxon>Panheteroptera</taxon>
        <taxon>Cimicomorpha</taxon>
        <taxon>Miridae</taxon>
        <taxon>Orthotylini</taxon>
        <taxon>Cyrtorhinus</taxon>
    </lineage>
</organism>